<dbReference type="CDD" id="cd03284">
    <property type="entry name" value="ABC_MutS1"/>
    <property type="match status" value="1"/>
</dbReference>
<dbReference type="InterPro" id="IPR045076">
    <property type="entry name" value="MutS"/>
</dbReference>
<evidence type="ECO:0000313" key="14">
    <source>
        <dbReference type="Proteomes" id="UP000318661"/>
    </source>
</evidence>
<name>A0A537L578_9BACT</name>
<accession>A0A537L578</accession>
<dbReference type="GO" id="GO:0005829">
    <property type="term" value="C:cytosol"/>
    <property type="evidence" value="ECO:0007669"/>
    <property type="project" value="TreeGrafter"/>
</dbReference>
<dbReference type="SUPFAM" id="SSF53150">
    <property type="entry name" value="DNA repair protein MutS, domain II"/>
    <property type="match status" value="1"/>
</dbReference>
<evidence type="ECO:0000256" key="3">
    <source>
        <dbReference type="ARBA" id="ARBA00022741"/>
    </source>
</evidence>
<evidence type="ECO:0000256" key="11">
    <source>
        <dbReference type="SAM" id="MobiDB-lite"/>
    </source>
</evidence>
<dbReference type="AlphaFoldDB" id="A0A537L578"/>
<dbReference type="InterPro" id="IPR017261">
    <property type="entry name" value="DNA_mismatch_repair_MutS/MSH"/>
</dbReference>
<evidence type="ECO:0000256" key="4">
    <source>
        <dbReference type="ARBA" id="ARBA00022763"/>
    </source>
</evidence>
<dbReference type="SMART" id="SM00533">
    <property type="entry name" value="MUTSd"/>
    <property type="match status" value="1"/>
</dbReference>
<dbReference type="PANTHER" id="PTHR11361:SF34">
    <property type="entry name" value="DNA MISMATCH REPAIR PROTEIN MSH1, MITOCHONDRIAL"/>
    <property type="match status" value="1"/>
</dbReference>
<evidence type="ECO:0000256" key="6">
    <source>
        <dbReference type="ARBA" id="ARBA00023125"/>
    </source>
</evidence>
<keyword evidence="5 9" id="KW-0067">ATP-binding</keyword>
<evidence type="ECO:0000313" key="13">
    <source>
        <dbReference type="EMBL" id="TMJ03150.1"/>
    </source>
</evidence>
<dbReference type="InterPro" id="IPR000432">
    <property type="entry name" value="DNA_mismatch_repair_MutS_C"/>
</dbReference>
<dbReference type="InterPro" id="IPR007695">
    <property type="entry name" value="DNA_mismatch_repair_MutS-lik_N"/>
</dbReference>
<dbReference type="PANTHER" id="PTHR11361">
    <property type="entry name" value="DNA MISMATCH REPAIR PROTEIN MUTS FAMILY MEMBER"/>
    <property type="match status" value="1"/>
</dbReference>
<dbReference type="FunFam" id="3.40.1170.10:FF:000001">
    <property type="entry name" value="DNA mismatch repair protein MutS"/>
    <property type="match status" value="1"/>
</dbReference>
<evidence type="ECO:0000256" key="1">
    <source>
        <dbReference type="ARBA" id="ARBA00006271"/>
    </source>
</evidence>
<keyword evidence="7 9" id="KW-0234">DNA repair</keyword>
<dbReference type="Proteomes" id="UP000318661">
    <property type="component" value="Unassembled WGS sequence"/>
</dbReference>
<dbReference type="SUPFAM" id="SSF55271">
    <property type="entry name" value="DNA repair protein MutS, domain I"/>
    <property type="match status" value="1"/>
</dbReference>
<dbReference type="InterPro" id="IPR027417">
    <property type="entry name" value="P-loop_NTPase"/>
</dbReference>
<dbReference type="Pfam" id="PF05190">
    <property type="entry name" value="MutS_IV"/>
    <property type="match status" value="1"/>
</dbReference>
<dbReference type="GO" id="GO:0003684">
    <property type="term" value="F:damaged DNA binding"/>
    <property type="evidence" value="ECO:0007669"/>
    <property type="project" value="UniProtKB-UniRule"/>
</dbReference>
<dbReference type="GO" id="GO:0140664">
    <property type="term" value="F:ATP-dependent DNA damage sensor activity"/>
    <property type="evidence" value="ECO:0007669"/>
    <property type="project" value="InterPro"/>
</dbReference>
<dbReference type="EMBL" id="VBAJ01000284">
    <property type="protein sequence ID" value="TMJ03150.1"/>
    <property type="molecule type" value="Genomic_DNA"/>
</dbReference>
<dbReference type="FunFam" id="1.10.1420.10:FF:000001">
    <property type="entry name" value="DNA mismatch repair protein MutS"/>
    <property type="match status" value="1"/>
</dbReference>
<dbReference type="PROSITE" id="PS00486">
    <property type="entry name" value="DNA_MISMATCH_REPAIR_2"/>
    <property type="match status" value="1"/>
</dbReference>
<dbReference type="Pfam" id="PF00488">
    <property type="entry name" value="MutS_V"/>
    <property type="match status" value="1"/>
</dbReference>
<evidence type="ECO:0000256" key="8">
    <source>
        <dbReference type="ARBA" id="ARBA00024647"/>
    </source>
</evidence>
<dbReference type="SMART" id="SM00534">
    <property type="entry name" value="MUTSac"/>
    <property type="match status" value="1"/>
</dbReference>
<dbReference type="Pfam" id="PF05188">
    <property type="entry name" value="MutS_II"/>
    <property type="match status" value="1"/>
</dbReference>
<comment type="similarity">
    <text evidence="1 9 10">Belongs to the DNA mismatch repair MutS family.</text>
</comment>
<keyword evidence="3 9" id="KW-0547">Nucleotide-binding</keyword>
<dbReference type="FunFam" id="3.40.50.300:FF:000870">
    <property type="entry name" value="MutS protein homolog 4"/>
    <property type="match status" value="1"/>
</dbReference>
<feature type="binding site" evidence="9">
    <location>
        <begin position="612"/>
        <end position="619"/>
    </location>
    <ligand>
        <name>ATP</name>
        <dbReference type="ChEBI" id="CHEBI:30616"/>
    </ligand>
</feature>
<dbReference type="InterPro" id="IPR016151">
    <property type="entry name" value="DNA_mismatch_repair_MutS_N"/>
</dbReference>
<evidence type="ECO:0000256" key="5">
    <source>
        <dbReference type="ARBA" id="ARBA00022840"/>
    </source>
</evidence>
<keyword evidence="6 9" id="KW-0238">DNA-binding</keyword>
<protein>
    <recommendedName>
        <fullName evidence="2 9">DNA mismatch repair protein MutS</fullName>
    </recommendedName>
</protein>
<dbReference type="InterPro" id="IPR036187">
    <property type="entry name" value="DNA_mismatch_repair_MutS_sf"/>
</dbReference>
<evidence type="ECO:0000256" key="2">
    <source>
        <dbReference type="ARBA" id="ARBA00021982"/>
    </source>
</evidence>
<dbReference type="GO" id="GO:0030983">
    <property type="term" value="F:mismatched DNA binding"/>
    <property type="evidence" value="ECO:0007669"/>
    <property type="project" value="InterPro"/>
</dbReference>
<dbReference type="NCBIfam" id="NF003810">
    <property type="entry name" value="PRK05399.1"/>
    <property type="match status" value="1"/>
</dbReference>
<evidence type="ECO:0000259" key="12">
    <source>
        <dbReference type="PROSITE" id="PS00486"/>
    </source>
</evidence>
<gene>
    <name evidence="9 13" type="primary">mutS</name>
    <name evidence="13" type="ORF">E6G99_11615</name>
</gene>
<comment type="caution">
    <text evidence="13">The sequence shown here is derived from an EMBL/GenBank/DDBJ whole genome shotgun (WGS) entry which is preliminary data.</text>
</comment>
<dbReference type="Pfam" id="PF01624">
    <property type="entry name" value="MutS_I"/>
    <property type="match status" value="1"/>
</dbReference>
<feature type="domain" description="DNA mismatch repair proteins mutS family" evidence="12">
    <location>
        <begin position="686"/>
        <end position="702"/>
    </location>
</feature>
<dbReference type="InterPro" id="IPR007860">
    <property type="entry name" value="DNA_mmatch_repair_MutS_con_dom"/>
</dbReference>
<dbReference type="SUPFAM" id="SSF48334">
    <property type="entry name" value="DNA repair protein MutS, domain III"/>
    <property type="match status" value="1"/>
</dbReference>
<evidence type="ECO:0000256" key="10">
    <source>
        <dbReference type="RuleBase" id="RU003756"/>
    </source>
</evidence>
<dbReference type="InterPro" id="IPR036678">
    <property type="entry name" value="MutS_con_dom_sf"/>
</dbReference>
<dbReference type="Gene3D" id="1.10.1420.10">
    <property type="match status" value="2"/>
</dbReference>
<dbReference type="InterPro" id="IPR007696">
    <property type="entry name" value="DNA_mismatch_repair_MutS_core"/>
</dbReference>
<dbReference type="Gene3D" id="3.40.1170.10">
    <property type="entry name" value="DNA repair protein MutS, domain I"/>
    <property type="match status" value="1"/>
</dbReference>
<feature type="region of interest" description="Disordered" evidence="11">
    <location>
        <begin position="861"/>
        <end position="886"/>
    </location>
</feature>
<organism evidence="13 14">
    <name type="scientific">Candidatus Segetimicrobium genomatis</name>
    <dbReference type="NCBI Taxonomy" id="2569760"/>
    <lineage>
        <taxon>Bacteria</taxon>
        <taxon>Bacillati</taxon>
        <taxon>Candidatus Sysuimicrobiota</taxon>
        <taxon>Candidatus Sysuimicrobiia</taxon>
        <taxon>Candidatus Sysuimicrobiales</taxon>
        <taxon>Candidatus Segetimicrobiaceae</taxon>
        <taxon>Candidatus Segetimicrobium</taxon>
    </lineage>
</organism>
<proteinExistence type="inferred from homology"/>
<feature type="compositionally biased region" description="Basic residues" evidence="11">
    <location>
        <begin position="876"/>
        <end position="886"/>
    </location>
</feature>
<dbReference type="Gene3D" id="3.30.420.110">
    <property type="entry name" value="MutS, connector domain"/>
    <property type="match status" value="1"/>
</dbReference>
<dbReference type="GO" id="GO:0005524">
    <property type="term" value="F:ATP binding"/>
    <property type="evidence" value="ECO:0007669"/>
    <property type="project" value="UniProtKB-UniRule"/>
</dbReference>
<dbReference type="SUPFAM" id="SSF52540">
    <property type="entry name" value="P-loop containing nucleoside triphosphate hydrolases"/>
    <property type="match status" value="1"/>
</dbReference>
<dbReference type="Gene3D" id="3.40.50.300">
    <property type="entry name" value="P-loop containing nucleotide triphosphate hydrolases"/>
    <property type="match status" value="1"/>
</dbReference>
<sequence>MMQQYHQLKARYPGMLLMFRLGDFYELFYDDALIASRELEITLTSREIGKGQRIPMCGVPYHAVEAYLARLVERGHRVALCDQLEDPRKAKGLVHRDVVRVVTPGTALEQSLLPHNANNYLVAAYPPGSVWGVAAADLSTGEFQVTEIAGEDRDSRLTEELARLAPREILAPEGDAARLNELANPGARLTTLPDWRFEPAAARQLLLTHLRVATLDGFGCEHLPAAVGAAGALLHYLQETQRSPLAHIRRLVTYAADGGLVVDASTRRNLELLRNLRDGGGDGTLVAVLDDTSTAMGARRLRQWLSQPLVDRERIEQRLSAVAYLVASARIRSSGRATLGTIADLQRLVGRIGHGSANARDLVALAGSLRKLPDLIRALDGAPGELQRLREQVGAHDDVIGLIDTAIVSQPPLTIQEGGVIRDGYSTELDTLRHAAADGKAWIASLEADERTRTGIKSLKVGFNKVFGYYIEISKANLDRAPADYIRKQTLVGAERFVTEAMKEREAAILGAEERIAELEYALFGEIRDRVAAHATALLRSADAVADIDVLASLAEVAAVHGYVQPEITDAPVLDIRAGRHPVVERMLSGERYVPNDLHMSAADRAMLIVTGPNMAGKSTYLRQAALITLLAHIGSFVPAASARVGLVDRIFTRVGATDDIATGRSTFLVEMQEVANILHHATGRSLIILDEVGRGTSTYDGMSLAWAVVEYLHDRIGARTLFATHYHELTELADVLPRVHNVNVLVKEEGQHIVFLRTVADGRADRSYGIHVAQLAGLPGAVIDQAQRILNRLEATAAASPADEAFLPPIPSRATGATQIPLSLAAPSAVEDALLAIPLETMTPMEAMAALHELREQLRTQQTTTQVTPAPGKVVRMKRRKPENK</sequence>
<reference evidence="13 14" key="1">
    <citation type="journal article" date="2019" name="Nat. Microbiol.">
        <title>Mediterranean grassland soil C-N compound turnover is dependent on rainfall and depth, and is mediated by genomically divergent microorganisms.</title>
        <authorList>
            <person name="Diamond S."/>
            <person name="Andeer P.F."/>
            <person name="Li Z."/>
            <person name="Crits-Christoph A."/>
            <person name="Burstein D."/>
            <person name="Anantharaman K."/>
            <person name="Lane K.R."/>
            <person name="Thomas B.C."/>
            <person name="Pan C."/>
            <person name="Northen T.R."/>
            <person name="Banfield J.F."/>
        </authorList>
    </citation>
    <scope>NUCLEOTIDE SEQUENCE [LARGE SCALE GENOMIC DNA]</scope>
    <source>
        <strain evidence="13">NP_2</strain>
    </source>
</reference>
<dbReference type="GO" id="GO:0006298">
    <property type="term" value="P:mismatch repair"/>
    <property type="evidence" value="ECO:0007669"/>
    <property type="project" value="UniProtKB-UniRule"/>
</dbReference>
<dbReference type="NCBIfam" id="TIGR01070">
    <property type="entry name" value="mutS1"/>
    <property type="match status" value="1"/>
</dbReference>
<dbReference type="PIRSF" id="PIRSF037677">
    <property type="entry name" value="DNA_mis_repair_Msh6"/>
    <property type="match status" value="1"/>
</dbReference>
<evidence type="ECO:0000256" key="7">
    <source>
        <dbReference type="ARBA" id="ARBA00023204"/>
    </source>
</evidence>
<dbReference type="Pfam" id="PF05192">
    <property type="entry name" value="MutS_III"/>
    <property type="match status" value="1"/>
</dbReference>
<evidence type="ECO:0000256" key="9">
    <source>
        <dbReference type="HAMAP-Rule" id="MF_00096"/>
    </source>
</evidence>
<comment type="function">
    <text evidence="8 9">This protein is involved in the repair of mismatches in DNA. It is possible that it carries out the mismatch recognition step. This protein has a weak ATPase activity.</text>
</comment>
<dbReference type="InterPro" id="IPR005748">
    <property type="entry name" value="DNA_mismatch_repair_MutS"/>
</dbReference>
<dbReference type="HAMAP" id="MF_00096">
    <property type="entry name" value="MutS"/>
    <property type="match status" value="1"/>
</dbReference>
<keyword evidence="4 9" id="KW-0227">DNA damage</keyword>
<dbReference type="InterPro" id="IPR007861">
    <property type="entry name" value="DNA_mismatch_repair_MutS_clamp"/>
</dbReference>